<dbReference type="EMBL" id="CP003009">
    <property type="protein sequence ID" value="AEO63346.1"/>
    <property type="molecule type" value="Genomic_DNA"/>
</dbReference>
<dbReference type="KEGG" id="ttt:THITE_113032"/>
<protein>
    <submittedName>
        <fullName evidence="2">Uncharacterized protein</fullName>
    </submittedName>
</protein>
<proteinExistence type="predicted"/>
<feature type="compositionally biased region" description="Basic and acidic residues" evidence="1">
    <location>
        <begin position="18"/>
        <end position="40"/>
    </location>
</feature>
<feature type="compositionally biased region" description="Pro residues" evidence="1">
    <location>
        <begin position="499"/>
        <end position="508"/>
    </location>
</feature>
<feature type="region of interest" description="Disordered" evidence="1">
    <location>
        <begin position="1"/>
        <end position="40"/>
    </location>
</feature>
<feature type="region of interest" description="Disordered" evidence="1">
    <location>
        <begin position="116"/>
        <end position="205"/>
    </location>
</feature>
<feature type="compositionally biased region" description="Basic and acidic residues" evidence="1">
    <location>
        <begin position="191"/>
        <end position="205"/>
    </location>
</feature>
<feature type="compositionally biased region" description="Gly residues" evidence="1">
    <location>
        <begin position="574"/>
        <end position="585"/>
    </location>
</feature>
<feature type="compositionally biased region" description="Low complexity" evidence="1">
    <location>
        <begin position="386"/>
        <end position="400"/>
    </location>
</feature>
<feature type="compositionally biased region" description="Basic and acidic residues" evidence="1">
    <location>
        <begin position="354"/>
        <end position="371"/>
    </location>
</feature>
<evidence type="ECO:0000256" key="1">
    <source>
        <dbReference type="SAM" id="MobiDB-lite"/>
    </source>
</evidence>
<dbReference type="GeneID" id="11523440"/>
<evidence type="ECO:0000313" key="2">
    <source>
        <dbReference type="EMBL" id="AEO63346.1"/>
    </source>
</evidence>
<dbReference type="AlphaFoldDB" id="G2QR92"/>
<dbReference type="Proteomes" id="UP000008181">
    <property type="component" value="Chromosome 1"/>
</dbReference>
<dbReference type="HOGENOM" id="CLU_466282_0_0_1"/>
<feature type="compositionally biased region" description="Polar residues" evidence="1">
    <location>
        <begin position="137"/>
        <end position="152"/>
    </location>
</feature>
<feature type="compositionally biased region" description="Low complexity" evidence="1">
    <location>
        <begin position="407"/>
        <end position="477"/>
    </location>
</feature>
<accession>G2QR92</accession>
<evidence type="ECO:0000313" key="3">
    <source>
        <dbReference type="Proteomes" id="UP000008181"/>
    </source>
</evidence>
<reference evidence="2 3" key="1">
    <citation type="journal article" date="2011" name="Nat. Biotechnol.">
        <title>Comparative genomic analysis of the thermophilic biomass-degrading fungi Myceliophthora thermophila and Thielavia terrestris.</title>
        <authorList>
            <person name="Berka R.M."/>
            <person name="Grigoriev I.V."/>
            <person name="Otillar R."/>
            <person name="Salamov A."/>
            <person name="Grimwood J."/>
            <person name="Reid I."/>
            <person name="Ishmael N."/>
            <person name="John T."/>
            <person name="Darmond C."/>
            <person name="Moisan M.-C."/>
            <person name="Henrissat B."/>
            <person name="Coutinho P.M."/>
            <person name="Lombard V."/>
            <person name="Natvig D.O."/>
            <person name="Lindquist E."/>
            <person name="Schmutz J."/>
            <person name="Lucas S."/>
            <person name="Harris P."/>
            <person name="Powlowski J."/>
            <person name="Bellemare A."/>
            <person name="Taylor D."/>
            <person name="Butler G."/>
            <person name="de Vries R.P."/>
            <person name="Allijn I.E."/>
            <person name="van den Brink J."/>
            <person name="Ushinsky S."/>
            <person name="Storms R."/>
            <person name="Powell A.J."/>
            <person name="Paulsen I.T."/>
            <person name="Elbourne L.D.H."/>
            <person name="Baker S.E."/>
            <person name="Magnuson J."/>
            <person name="LaBoissiere S."/>
            <person name="Clutterbuck A.J."/>
            <person name="Martinez D."/>
            <person name="Wogulis M."/>
            <person name="de Leon A.L."/>
            <person name="Rey M.W."/>
            <person name="Tsang A."/>
        </authorList>
    </citation>
    <scope>NUCLEOTIDE SEQUENCE [LARGE SCALE GENOMIC DNA]</scope>
    <source>
        <strain evidence="3">ATCC 38088 / NRRL 8126</strain>
    </source>
</reference>
<dbReference type="STRING" id="578455.G2QR92"/>
<feature type="region of interest" description="Disordered" evidence="1">
    <location>
        <begin position="561"/>
        <end position="585"/>
    </location>
</feature>
<feature type="region of interest" description="Disordered" evidence="1">
    <location>
        <begin position="281"/>
        <end position="529"/>
    </location>
</feature>
<feature type="compositionally biased region" description="Low complexity" evidence="1">
    <location>
        <begin position="1"/>
        <end position="14"/>
    </location>
</feature>
<feature type="compositionally biased region" description="Basic and acidic residues" evidence="1">
    <location>
        <begin position="120"/>
        <end position="133"/>
    </location>
</feature>
<organism evidence="2 3">
    <name type="scientific">Thermothielavioides terrestris (strain ATCC 38088 / NRRL 8126)</name>
    <name type="common">Thielavia terrestris</name>
    <dbReference type="NCBI Taxonomy" id="578455"/>
    <lineage>
        <taxon>Eukaryota</taxon>
        <taxon>Fungi</taxon>
        <taxon>Dikarya</taxon>
        <taxon>Ascomycota</taxon>
        <taxon>Pezizomycotina</taxon>
        <taxon>Sordariomycetes</taxon>
        <taxon>Sordariomycetidae</taxon>
        <taxon>Sordariales</taxon>
        <taxon>Chaetomiaceae</taxon>
        <taxon>Thermothielavioides</taxon>
        <taxon>Thermothielavioides terrestris</taxon>
    </lineage>
</organism>
<name>G2QR92_THETT</name>
<keyword evidence="3" id="KW-1185">Reference proteome</keyword>
<feature type="compositionally biased region" description="Basic and acidic residues" evidence="1">
    <location>
        <begin position="296"/>
        <end position="306"/>
    </location>
</feature>
<dbReference type="RefSeq" id="XP_003649682.1">
    <property type="nucleotide sequence ID" value="XM_003649634.1"/>
</dbReference>
<dbReference type="OrthoDB" id="4591012at2759"/>
<sequence>MSRYRSSPSSSTGSFAQKLRDLGRPKPRNEEKEAKDFEIVHTPDRPARLVAAIVVPSEEECSEQIARWRRASADKHVSMFSGGPQQANTRPGRVEKESALQAGFVLPLLPSWDCQEEEDVARQETPDGADYKRQQRLQDTTTDSQPGSTARSTPAPLFSGAARDQAPTDQSRSPSPALATVAGDIGWTGPRPREGRRLGHADEVSENPVDKEQLVRMELYRRGVCPFCHRSFGHDVSPQFCPFLGCRRDLTVCLEYPRRSEPQKAPPRLAERQLLDITSRADNSLLSNGGNHGRPVRREAVPDLRVEGPTPTDQIPARPLAPPSTAQRHHQKSSSAPNAIRTIWPTPGGIYDPARIDQPRAPQRERYKEKPLPPPPFPPIRSKYRPTAASLAPTSSAPATSAPPPTSLNASIAARHQQLYSQQQQLQHPRRGPAAASTTTATKKKTTTTSSSSLSTSVPTTTTTTTPFSSKPTASAVHPPPPPPTDVRERPPPGKKRPPQPPQQPQPRPRPRPRSSSTPALGDILAWKTPEERARFEREMREHGNDADLFLDIIDLYSEEEGDQGRGRGRGIRSGRGGRGEGGWV</sequence>
<feature type="region of interest" description="Disordered" evidence="1">
    <location>
        <begin position="72"/>
        <end position="98"/>
    </location>
</feature>
<gene>
    <name evidence="2" type="ORF">THITE_113032</name>
</gene>